<name>A0A7Y7WQL7_9PSED</name>
<dbReference type="AlphaFoldDB" id="A0A7Y7WQL7"/>
<dbReference type="RefSeq" id="WP_177100472.1">
    <property type="nucleotide sequence ID" value="NZ_JACAQA010000007.1"/>
</dbReference>
<evidence type="ECO:0000313" key="1">
    <source>
        <dbReference type="EMBL" id="NWB85733.1"/>
    </source>
</evidence>
<dbReference type="Proteomes" id="UP000522864">
    <property type="component" value="Unassembled WGS sequence"/>
</dbReference>
<evidence type="ECO:0008006" key="3">
    <source>
        <dbReference type="Google" id="ProtNLM"/>
    </source>
</evidence>
<proteinExistence type="predicted"/>
<reference evidence="1 2" key="1">
    <citation type="submission" date="2020-04" db="EMBL/GenBank/DDBJ databases">
        <title>Molecular characterization of pseudomonads from Agaricus bisporus reveal novel blotch 2 pathogens in Western Europe.</title>
        <authorList>
            <person name="Taparia T."/>
            <person name="Krijger M."/>
            <person name="Haynes E."/>
            <person name="Elpinstone J.G."/>
            <person name="Noble R."/>
            <person name="Van Der Wolf J."/>
        </authorList>
    </citation>
    <scope>NUCLEOTIDE SEQUENCE [LARGE SCALE GENOMIC DNA]</scope>
    <source>
        <strain evidence="1 2">G9001</strain>
    </source>
</reference>
<comment type="caution">
    <text evidence="1">The sequence shown here is derived from an EMBL/GenBank/DDBJ whole genome shotgun (WGS) entry which is preliminary data.</text>
</comment>
<organism evidence="1 2">
    <name type="scientific">Pseudomonas gingeri</name>
    <dbReference type="NCBI Taxonomy" id="117681"/>
    <lineage>
        <taxon>Bacteria</taxon>
        <taxon>Pseudomonadati</taxon>
        <taxon>Pseudomonadota</taxon>
        <taxon>Gammaproteobacteria</taxon>
        <taxon>Pseudomonadales</taxon>
        <taxon>Pseudomonadaceae</taxon>
        <taxon>Pseudomonas</taxon>
    </lineage>
</organism>
<accession>A0A7Y7WQL7</accession>
<evidence type="ECO:0000313" key="2">
    <source>
        <dbReference type="Proteomes" id="UP000522864"/>
    </source>
</evidence>
<dbReference type="EMBL" id="JACAQA010000007">
    <property type="protein sequence ID" value="NWB85733.1"/>
    <property type="molecule type" value="Genomic_DNA"/>
</dbReference>
<protein>
    <recommendedName>
        <fullName evidence="3">Type IV pilus assembly protein PilX</fullName>
    </recommendedName>
</protein>
<gene>
    <name evidence="1" type="ORF">HX830_12635</name>
</gene>
<sequence length="187" mass="19806">MKNNQKGAVLILTLVLLTIFLIASVGLIRSVTMNVTSVGNYSYREGALSASDSILTRVKTYIAGKADLTVADPNVYSPTILTNRDANGLPLPCSSGDGWSCLTPVALSSNYSSTYYIERLCTVTVVTSTGTQCQVEKPTTANGGSYSLRGGNQDGKSLVTYPVLYQVTVKTSGPKGTMVTTQTTISR</sequence>